<dbReference type="GO" id="GO:0003677">
    <property type="term" value="F:DNA binding"/>
    <property type="evidence" value="ECO:0007669"/>
    <property type="project" value="InterPro"/>
</dbReference>
<organism evidence="7 8">
    <name type="scientific">Pedobacter xixiisoli</name>
    <dbReference type="NCBI Taxonomy" id="1476464"/>
    <lineage>
        <taxon>Bacteria</taxon>
        <taxon>Pseudomonadati</taxon>
        <taxon>Bacteroidota</taxon>
        <taxon>Sphingobacteriia</taxon>
        <taxon>Sphingobacteriales</taxon>
        <taxon>Sphingobacteriaceae</taxon>
        <taxon>Pedobacter</taxon>
    </lineage>
</organism>
<dbReference type="Proteomes" id="UP000219281">
    <property type="component" value="Unassembled WGS sequence"/>
</dbReference>
<proteinExistence type="inferred from homology"/>
<dbReference type="InterPro" id="IPR013325">
    <property type="entry name" value="RNA_pol_sigma_r2"/>
</dbReference>
<dbReference type="SUPFAM" id="SSF88659">
    <property type="entry name" value="Sigma3 and sigma4 domains of RNA polymerase sigma factors"/>
    <property type="match status" value="1"/>
</dbReference>
<dbReference type="InterPro" id="IPR013324">
    <property type="entry name" value="RNA_pol_sigma_r3/r4-like"/>
</dbReference>
<reference evidence="8" key="1">
    <citation type="submission" date="2017-09" db="EMBL/GenBank/DDBJ databases">
        <authorList>
            <person name="Varghese N."/>
            <person name="Submissions S."/>
        </authorList>
    </citation>
    <scope>NUCLEOTIDE SEQUENCE [LARGE SCALE GENOMIC DNA]</scope>
    <source>
        <strain evidence="8">CGMCC 1.12803</strain>
    </source>
</reference>
<evidence type="ECO:0000313" key="7">
    <source>
        <dbReference type="EMBL" id="SOD13353.1"/>
    </source>
</evidence>
<dbReference type="PANTHER" id="PTHR43133">
    <property type="entry name" value="RNA POLYMERASE ECF-TYPE SIGMA FACTO"/>
    <property type="match status" value="1"/>
</dbReference>
<evidence type="ECO:0000313" key="8">
    <source>
        <dbReference type="Proteomes" id="UP000219281"/>
    </source>
</evidence>
<evidence type="ECO:0000256" key="3">
    <source>
        <dbReference type="ARBA" id="ARBA00023082"/>
    </source>
</evidence>
<dbReference type="InterPro" id="IPR039425">
    <property type="entry name" value="RNA_pol_sigma-70-like"/>
</dbReference>
<evidence type="ECO:0000259" key="5">
    <source>
        <dbReference type="Pfam" id="PF04542"/>
    </source>
</evidence>
<accession>A0A285ZUM1</accession>
<dbReference type="GO" id="GO:0006352">
    <property type="term" value="P:DNA-templated transcription initiation"/>
    <property type="evidence" value="ECO:0007669"/>
    <property type="project" value="InterPro"/>
</dbReference>
<dbReference type="InterPro" id="IPR036388">
    <property type="entry name" value="WH-like_DNA-bd_sf"/>
</dbReference>
<keyword evidence="8" id="KW-1185">Reference proteome</keyword>
<dbReference type="InterPro" id="IPR014284">
    <property type="entry name" value="RNA_pol_sigma-70_dom"/>
</dbReference>
<dbReference type="SUPFAM" id="SSF88946">
    <property type="entry name" value="Sigma2 domain of RNA polymerase sigma factors"/>
    <property type="match status" value="1"/>
</dbReference>
<dbReference type="PANTHER" id="PTHR43133:SF46">
    <property type="entry name" value="RNA POLYMERASE SIGMA-70 FACTOR ECF SUBFAMILY"/>
    <property type="match status" value="1"/>
</dbReference>
<evidence type="ECO:0000256" key="1">
    <source>
        <dbReference type="ARBA" id="ARBA00010641"/>
    </source>
</evidence>
<dbReference type="Gene3D" id="1.10.1740.10">
    <property type="match status" value="1"/>
</dbReference>
<dbReference type="InterPro" id="IPR014327">
    <property type="entry name" value="RNA_pol_sigma70_bacteroid"/>
</dbReference>
<keyword evidence="2" id="KW-0805">Transcription regulation</keyword>
<evidence type="ECO:0000256" key="2">
    <source>
        <dbReference type="ARBA" id="ARBA00023015"/>
    </source>
</evidence>
<dbReference type="NCBIfam" id="TIGR02985">
    <property type="entry name" value="Sig70_bacteroi1"/>
    <property type="match status" value="1"/>
</dbReference>
<evidence type="ECO:0000256" key="4">
    <source>
        <dbReference type="ARBA" id="ARBA00023163"/>
    </source>
</evidence>
<dbReference type="InterPro" id="IPR013249">
    <property type="entry name" value="RNA_pol_sigma70_r4_t2"/>
</dbReference>
<feature type="domain" description="RNA polymerase sigma factor 70 region 4 type 2" evidence="6">
    <location>
        <begin position="114"/>
        <end position="164"/>
    </location>
</feature>
<sequence length="184" mass="22251">MLECSQDNLRAFNQLFDRYFEPLYKFSLNYVKNMEAAEELTMDMMHNIWRKRNTIEIQGEVKHYLFGAMKNVLFNYIKKKQMATVTIDELPEMTQLSSETVSQEIAFKELEKLYHQKLEQLSPQRQKIFRLSREEQMTYPQIAENMNLSINTIKTQMLMSLKFLRENMREHVDMTLVLFLYLFF</sequence>
<keyword evidence="4" id="KW-0804">Transcription</keyword>
<comment type="similarity">
    <text evidence="1">Belongs to the sigma-70 factor family. ECF subfamily.</text>
</comment>
<dbReference type="EMBL" id="OCMT01000001">
    <property type="protein sequence ID" value="SOD13353.1"/>
    <property type="molecule type" value="Genomic_DNA"/>
</dbReference>
<dbReference type="Gene3D" id="1.10.10.10">
    <property type="entry name" value="Winged helix-like DNA-binding domain superfamily/Winged helix DNA-binding domain"/>
    <property type="match status" value="1"/>
</dbReference>
<keyword evidence="3" id="KW-0731">Sigma factor</keyword>
<gene>
    <name evidence="7" type="ORF">SAMN06297358_1180</name>
</gene>
<dbReference type="AlphaFoldDB" id="A0A285ZUM1"/>
<dbReference type="GO" id="GO:0016987">
    <property type="term" value="F:sigma factor activity"/>
    <property type="evidence" value="ECO:0007669"/>
    <property type="project" value="UniProtKB-KW"/>
</dbReference>
<dbReference type="Pfam" id="PF08281">
    <property type="entry name" value="Sigma70_r4_2"/>
    <property type="match status" value="1"/>
</dbReference>
<evidence type="ECO:0000259" key="6">
    <source>
        <dbReference type="Pfam" id="PF08281"/>
    </source>
</evidence>
<dbReference type="Pfam" id="PF04542">
    <property type="entry name" value="Sigma70_r2"/>
    <property type="match status" value="1"/>
</dbReference>
<protein>
    <submittedName>
        <fullName evidence="7">RNA polymerase sigma-70 factor, ECF subfamily</fullName>
    </submittedName>
</protein>
<dbReference type="InterPro" id="IPR007627">
    <property type="entry name" value="RNA_pol_sigma70_r2"/>
</dbReference>
<name>A0A285ZUM1_9SPHI</name>
<feature type="domain" description="RNA polymerase sigma-70 region 2" evidence="5">
    <location>
        <begin position="15"/>
        <end position="81"/>
    </location>
</feature>
<dbReference type="NCBIfam" id="TIGR02937">
    <property type="entry name" value="sigma70-ECF"/>
    <property type="match status" value="1"/>
</dbReference>